<evidence type="ECO:0000313" key="2">
    <source>
        <dbReference type="Proteomes" id="UP000286045"/>
    </source>
</evidence>
<dbReference type="AlphaFoldDB" id="A0A439CS90"/>
<gene>
    <name evidence="1" type="ORF">EKO27_g10049</name>
</gene>
<sequence length="221" mass="25744">MVERDTGSDDHIVEDAYDADRDAEWLFAELERYNRRPPWYLESDPDDYGAIDPIFQGDSLICLAYRGARRRARGQARFYGQAALRVKIQELNGAPSKHKEAVVRKLLDIISPELRLSVETWVGHPYRKKRLSTPFSIFALPYMNPATDITQGLATRSCHPHEHDHRKLPPLRQAHWSPTFRIHRKYADLLVQLNTPPRPPDIYLLVHPQAYRKPVLSTRFR</sequence>
<dbReference type="EMBL" id="RYZI01000484">
    <property type="protein sequence ID" value="RWA05049.1"/>
    <property type="molecule type" value="Genomic_DNA"/>
</dbReference>
<proteinExistence type="predicted"/>
<reference evidence="1 2" key="1">
    <citation type="submission" date="2018-12" db="EMBL/GenBank/DDBJ databases">
        <title>Draft genome sequence of Xylaria grammica IHI A82.</title>
        <authorList>
            <person name="Buettner E."/>
            <person name="Kellner H."/>
        </authorList>
    </citation>
    <scope>NUCLEOTIDE SEQUENCE [LARGE SCALE GENOMIC DNA]</scope>
    <source>
        <strain evidence="1 2">IHI A82</strain>
    </source>
</reference>
<organism evidence="1 2">
    <name type="scientific">Xylaria grammica</name>
    <dbReference type="NCBI Taxonomy" id="363999"/>
    <lineage>
        <taxon>Eukaryota</taxon>
        <taxon>Fungi</taxon>
        <taxon>Dikarya</taxon>
        <taxon>Ascomycota</taxon>
        <taxon>Pezizomycotina</taxon>
        <taxon>Sordariomycetes</taxon>
        <taxon>Xylariomycetidae</taxon>
        <taxon>Xylariales</taxon>
        <taxon>Xylariaceae</taxon>
        <taxon>Xylaria</taxon>
    </lineage>
</organism>
<name>A0A439CS90_9PEZI</name>
<comment type="caution">
    <text evidence="1">The sequence shown here is derived from an EMBL/GenBank/DDBJ whole genome shotgun (WGS) entry which is preliminary data.</text>
</comment>
<dbReference type="Proteomes" id="UP000286045">
    <property type="component" value="Unassembled WGS sequence"/>
</dbReference>
<keyword evidence="2" id="KW-1185">Reference proteome</keyword>
<evidence type="ECO:0000313" key="1">
    <source>
        <dbReference type="EMBL" id="RWA05049.1"/>
    </source>
</evidence>
<protein>
    <submittedName>
        <fullName evidence="1">Uncharacterized protein</fullName>
    </submittedName>
</protein>
<accession>A0A439CS90</accession>